<evidence type="ECO:0000313" key="12">
    <source>
        <dbReference type="WBParaSite" id="ECPE_0000637301-mRNA-1"/>
    </source>
</evidence>
<evidence type="ECO:0000256" key="6">
    <source>
        <dbReference type="ARBA" id="ARBA00023015"/>
    </source>
</evidence>
<organism evidence="12">
    <name type="scientific">Echinostoma caproni</name>
    <dbReference type="NCBI Taxonomy" id="27848"/>
    <lineage>
        <taxon>Eukaryota</taxon>
        <taxon>Metazoa</taxon>
        <taxon>Spiralia</taxon>
        <taxon>Lophotrochozoa</taxon>
        <taxon>Platyhelminthes</taxon>
        <taxon>Trematoda</taxon>
        <taxon>Digenea</taxon>
        <taxon>Plagiorchiida</taxon>
        <taxon>Echinostomata</taxon>
        <taxon>Echinostomatoidea</taxon>
        <taxon>Echinostomatidae</taxon>
        <taxon>Echinostoma</taxon>
    </lineage>
</organism>
<dbReference type="Proteomes" id="UP000272942">
    <property type="component" value="Unassembled WGS sequence"/>
</dbReference>
<keyword evidence="8" id="KW-0804">Transcription</keyword>
<evidence type="ECO:0000256" key="2">
    <source>
        <dbReference type="ARBA" id="ARBA00021162"/>
    </source>
</evidence>
<evidence type="ECO:0000256" key="8">
    <source>
        <dbReference type="ARBA" id="ARBA00023163"/>
    </source>
</evidence>
<keyword evidence="6" id="KW-0805">Transcription regulation</keyword>
<evidence type="ECO:0000256" key="1">
    <source>
        <dbReference type="ARBA" id="ARBA00004123"/>
    </source>
</evidence>
<dbReference type="GO" id="GO:0006325">
    <property type="term" value="P:chromatin organization"/>
    <property type="evidence" value="ECO:0007669"/>
    <property type="project" value="UniProtKB-KW"/>
</dbReference>
<name>A0A183AHC5_9TREM</name>
<accession>A0A183AHC5</accession>
<evidence type="ECO:0000313" key="10">
    <source>
        <dbReference type="EMBL" id="VDP78167.1"/>
    </source>
</evidence>
<keyword evidence="11" id="KW-1185">Reference proteome</keyword>
<dbReference type="GO" id="GO:0006357">
    <property type="term" value="P:regulation of transcription by RNA polymerase II"/>
    <property type="evidence" value="ECO:0007669"/>
    <property type="project" value="TreeGrafter"/>
</dbReference>
<dbReference type="EMBL" id="UZAN01043354">
    <property type="protein sequence ID" value="VDP78167.1"/>
    <property type="molecule type" value="Genomic_DNA"/>
</dbReference>
<sequence>MDNLKLLPNTTQSPKLISTVDRIPEPVEPVSMALTLYYRAVEVDRCFYANQHVYPYTCLASCLYRHGDNRGALRYWSEAARVMGHYNHSSEDWEIYRELLEVATQLMPHMFRYAAEASRSCSEGAVDTDPDGCLYQPENILDDPQCLAYLLAFYDNLCLWEEGSPVPVLHVGWVDKLMVNLTRFSQRARRLLRLSADLSRFDGHTPECVPEISEPISCPEIGPPSKRVRRHSRSVVVGRDELHHHHHQQPVQSSTGATLPIPTDSLDLKNVLKFSCPVSTKQKPENLENLDTAVDGTASPAAQSLSKSGSRTPLSAITPLVESLTVNPNASIAFLWGLERDVPFLPANVAPEEAFTKLLSALEPDSSSLFPTPPNSGGLYEPVTDKLTEDNIARPNLIGKSLSDVEEFPNADFVLSTECAEGQASEHSSDIPLFPDCLDSMEGTENMVTLDELSDEFLQSVNDLVQSARSTGFASSDACEPSSPVLESAVSEQCSASVESRIRPKRPRTMEELMVDLVLSSIKMVSIIELLRAPRLNSSAIKLALTAQSQVCLRRTGLCPANGV</sequence>
<gene>
    <name evidence="10" type="ORF">ECPE_LOCUS6360</name>
</gene>
<dbReference type="PANTHER" id="PTHR12693:SF3">
    <property type="entry name" value="MENIN"/>
    <property type="match status" value="1"/>
</dbReference>
<dbReference type="InterPro" id="IPR007747">
    <property type="entry name" value="Menin"/>
</dbReference>
<evidence type="ECO:0000313" key="11">
    <source>
        <dbReference type="Proteomes" id="UP000272942"/>
    </source>
</evidence>
<dbReference type="GO" id="GO:0045786">
    <property type="term" value="P:negative regulation of cell cycle"/>
    <property type="evidence" value="ECO:0007669"/>
    <property type="project" value="TreeGrafter"/>
</dbReference>
<evidence type="ECO:0000256" key="3">
    <source>
        <dbReference type="ARBA" id="ARBA00022491"/>
    </source>
</evidence>
<dbReference type="PANTHER" id="PTHR12693">
    <property type="entry name" value="MENIN"/>
    <property type="match status" value="1"/>
</dbReference>
<dbReference type="GO" id="GO:0000403">
    <property type="term" value="F:Y-form DNA binding"/>
    <property type="evidence" value="ECO:0007669"/>
    <property type="project" value="TreeGrafter"/>
</dbReference>
<keyword evidence="5" id="KW-0156">Chromatin regulator</keyword>
<dbReference type="Pfam" id="PF05053">
    <property type="entry name" value="Menin"/>
    <property type="match status" value="2"/>
</dbReference>
<evidence type="ECO:0000256" key="5">
    <source>
        <dbReference type="ARBA" id="ARBA00022853"/>
    </source>
</evidence>
<dbReference type="GO" id="GO:0000785">
    <property type="term" value="C:chromatin"/>
    <property type="evidence" value="ECO:0007669"/>
    <property type="project" value="TreeGrafter"/>
</dbReference>
<keyword evidence="4" id="KW-0597">Phosphoprotein</keyword>
<proteinExistence type="predicted"/>
<evidence type="ECO:0000256" key="7">
    <source>
        <dbReference type="ARBA" id="ARBA00023125"/>
    </source>
</evidence>
<keyword evidence="9" id="KW-0539">Nucleus</keyword>
<reference evidence="12" key="1">
    <citation type="submission" date="2016-06" db="UniProtKB">
        <authorList>
            <consortium name="WormBaseParasite"/>
        </authorList>
    </citation>
    <scope>IDENTIFICATION</scope>
</reference>
<evidence type="ECO:0000256" key="4">
    <source>
        <dbReference type="ARBA" id="ARBA00022553"/>
    </source>
</evidence>
<evidence type="ECO:0000256" key="9">
    <source>
        <dbReference type="ARBA" id="ARBA00023242"/>
    </source>
</evidence>
<protein>
    <recommendedName>
        <fullName evidence="2">Menin</fullName>
    </recommendedName>
</protein>
<dbReference type="GO" id="GO:0008285">
    <property type="term" value="P:negative regulation of cell population proliferation"/>
    <property type="evidence" value="ECO:0007669"/>
    <property type="project" value="TreeGrafter"/>
</dbReference>
<reference evidence="10 11" key="2">
    <citation type="submission" date="2018-11" db="EMBL/GenBank/DDBJ databases">
        <authorList>
            <consortium name="Pathogen Informatics"/>
        </authorList>
    </citation>
    <scope>NUCLEOTIDE SEQUENCE [LARGE SCALE GENOMIC DNA]</scope>
    <source>
        <strain evidence="10 11">Egypt</strain>
    </source>
</reference>
<dbReference type="OrthoDB" id="5962932at2759"/>
<comment type="subcellular location">
    <subcellularLocation>
        <location evidence="1">Nucleus</location>
    </subcellularLocation>
</comment>
<keyword evidence="3" id="KW-0678">Repressor</keyword>
<dbReference type="WBParaSite" id="ECPE_0000637301-mRNA-1">
    <property type="protein sequence ID" value="ECPE_0000637301-mRNA-1"/>
    <property type="gene ID" value="ECPE_0000637301"/>
</dbReference>
<dbReference type="GO" id="GO:0003682">
    <property type="term" value="F:chromatin binding"/>
    <property type="evidence" value="ECO:0007669"/>
    <property type="project" value="TreeGrafter"/>
</dbReference>
<dbReference type="GO" id="GO:0000976">
    <property type="term" value="F:transcription cis-regulatory region binding"/>
    <property type="evidence" value="ECO:0007669"/>
    <property type="project" value="TreeGrafter"/>
</dbReference>
<dbReference type="GO" id="GO:0035097">
    <property type="term" value="C:histone methyltransferase complex"/>
    <property type="evidence" value="ECO:0007669"/>
    <property type="project" value="TreeGrafter"/>
</dbReference>
<dbReference type="AlphaFoldDB" id="A0A183AHC5"/>
<keyword evidence="7" id="KW-0238">DNA-binding</keyword>